<protein>
    <submittedName>
        <fullName evidence="2">HNH endonuclease</fullName>
    </submittedName>
</protein>
<evidence type="ECO:0000313" key="3">
    <source>
        <dbReference type="Proteomes" id="UP001268610"/>
    </source>
</evidence>
<name>A0AAJ2GW54_9HYPH</name>
<dbReference type="RefSeq" id="WP_310865613.1">
    <property type="nucleotide sequence ID" value="NZ_JAVLSF010000008.1"/>
</dbReference>
<reference evidence="2" key="1">
    <citation type="submission" date="2023-04" db="EMBL/GenBank/DDBJ databases">
        <title>Genomic characterization of faba bean (Vicia faba) microsymbionts in Mexican soils.</title>
        <authorList>
            <person name="Rivera Orduna F.N."/>
            <person name="Guevara-Luna J."/>
            <person name="Yan J."/>
            <person name="Arroyo-Herrera I."/>
            <person name="Li Y."/>
            <person name="Vasquez-Murrieta M.S."/>
            <person name="Wang E.T."/>
        </authorList>
    </citation>
    <scope>NUCLEOTIDE SEQUENCE</scope>
    <source>
        <strain evidence="2">CH26</strain>
    </source>
</reference>
<evidence type="ECO:0000259" key="1">
    <source>
        <dbReference type="SMART" id="SM00507"/>
    </source>
</evidence>
<sequence>MPVTNGHGNPDWTREETLFALELLYREGKPLGEGHEAVAALSDFLRRAAIHPPETRRQSFRNPAGVALKLQNLFSAVEPGRGLTHSYTDRAVVKDFPKAALPQLRQVVDALRTLLNAGEMLQFVENEEEEFSEGQWLTGRHRRRDARLRLRLLERHKDKQLICEMCDFSPSSLERPMQESQFEAHHRIPLAAAETARSTKVSDMALLCACCHRLLHRLISTERRWVTPEEARRLQQIPRVA</sequence>
<accession>A0AAJ2GW54</accession>
<keyword evidence="2" id="KW-0378">Hydrolase</keyword>
<proteinExistence type="predicted"/>
<dbReference type="InterPro" id="IPR003615">
    <property type="entry name" value="HNH_nuc"/>
</dbReference>
<dbReference type="CDD" id="cd00085">
    <property type="entry name" value="HNHc"/>
    <property type="match status" value="1"/>
</dbReference>
<organism evidence="2 3">
    <name type="scientific">Rhizobium hidalgonense</name>
    <dbReference type="NCBI Taxonomy" id="1538159"/>
    <lineage>
        <taxon>Bacteria</taxon>
        <taxon>Pseudomonadati</taxon>
        <taxon>Pseudomonadota</taxon>
        <taxon>Alphaproteobacteria</taxon>
        <taxon>Hyphomicrobiales</taxon>
        <taxon>Rhizobiaceae</taxon>
        <taxon>Rhizobium/Agrobacterium group</taxon>
        <taxon>Rhizobium</taxon>
    </lineage>
</organism>
<dbReference type="Proteomes" id="UP001268610">
    <property type="component" value="Unassembled WGS sequence"/>
</dbReference>
<gene>
    <name evidence="2" type="ORF">RJJ65_16960</name>
</gene>
<evidence type="ECO:0000313" key="2">
    <source>
        <dbReference type="EMBL" id="MDR9774324.1"/>
    </source>
</evidence>
<dbReference type="AlphaFoldDB" id="A0AAJ2GW54"/>
<comment type="caution">
    <text evidence="2">The sequence shown here is derived from an EMBL/GenBank/DDBJ whole genome shotgun (WGS) entry which is preliminary data.</text>
</comment>
<feature type="domain" description="HNH nuclease" evidence="1">
    <location>
        <begin position="149"/>
        <end position="213"/>
    </location>
</feature>
<keyword evidence="2" id="KW-0255">Endonuclease</keyword>
<dbReference type="EMBL" id="JAVLSF010000008">
    <property type="protein sequence ID" value="MDR9774324.1"/>
    <property type="molecule type" value="Genomic_DNA"/>
</dbReference>
<keyword evidence="2" id="KW-0540">Nuclease</keyword>
<dbReference type="GO" id="GO:0004519">
    <property type="term" value="F:endonuclease activity"/>
    <property type="evidence" value="ECO:0007669"/>
    <property type="project" value="UniProtKB-KW"/>
</dbReference>
<dbReference type="SMART" id="SM00507">
    <property type="entry name" value="HNHc"/>
    <property type="match status" value="1"/>
</dbReference>